<evidence type="ECO:0000313" key="2">
    <source>
        <dbReference type="Proteomes" id="UP001281147"/>
    </source>
</evidence>
<proteinExistence type="predicted"/>
<keyword evidence="2" id="KW-1185">Reference proteome</keyword>
<protein>
    <submittedName>
        <fullName evidence="1">Orotidine 5'-phosphate decarboxylase</fullName>
    </submittedName>
</protein>
<comment type="caution">
    <text evidence="1">The sequence shown here is derived from an EMBL/GenBank/DDBJ whole genome shotgun (WGS) entry which is preliminary data.</text>
</comment>
<sequence>MPPSQRHPTLYQSYGERSEHPSLTPLATYLLRLIHLKKTNLCVSADVSTTAELLQLAEDVGDEICVLKTHCDIVKDFSDKTMKRLTETAKRKRFVIFEDRKFGDIGNTVQQQYLSGPLSIVRWAPIVNAHIFPGPAIITALSEAAQKAIAAYNTSVQTDISASPAASAVGGDNDSVHTNDEMEVDDSASAEEEPPEYDDRQGRKHSVVSVSTTISTKTEAMSAQPALRATLSRGSTEEEDTDETEDPEVALEELGPVPFYRSLLLLAQMSSKDNFFSPEYTEACVKHARTNKNFVMGFIAQRSLNSERDDNFITMTPGVQLQAGGDALGQQYNTPRKVIGEAGSDVIIVGRGVLGASDRRRAAHEYRRQGWKAYEERLRAGRRGR</sequence>
<reference evidence="1" key="1">
    <citation type="submission" date="2023-07" db="EMBL/GenBank/DDBJ databases">
        <title>Black Yeasts Isolated from many extreme environments.</title>
        <authorList>
            <person name="Coleine C."/>
            <person name="Stajich J.E."/>
            <person name="Selbmann L."/>
        </authorList>
    </citation>
    <scope>NUCLEOTIDE SEQUENCE</scope>
    <source>
        <strain evidence="1">CCFEE 5714</strain>
    </source>
</reference>
<dbReference type="EMBL" id="JAUTXU010000039">
    <property type="protein sequence ID" value="KAK3717004.1"/>
    <property type="molecule type" value="Genomic_DNA"/>
</dbReference>
<accession>A0ACC3NI10</accession>
<name>A0ACC3NI10_9PEZI</name>
<evidence type="ECO:0000313" key="1">
    <source>
        <dbReference type="EMBL" id="KAK3717004.1"/>
    </source>
</evidence>
<dbReference type="Proteomes" id="UP001281147">
    <property type="component" value="Unassembled WGS sequence"/>
</dbReference>
<organism evidence="1 2">
    <name type="scientific">Vermiconidia calcicola</name>
    <dbReference type="NCBI Taxonomy" id="1690605"/>
    <lineage>
        <taxon>Eukaryota</taxon>
        <taxon>Fungi</taxon>
        <taxon>Dikarya</taxon>
        <taxon>Ascomycota</taxon>
        <taxon>Pezizomycotina</taxon>
        <taxon>Dothideomycetes</taxon>
        <taxon>Dothideomycetidae</taxon>
        <taxon>Mycosphaerellales</taxon>
        <taxon>Extremaceae</taxon>
        <taxon>Vermiconidia</taxon>
    </lineage>
</organism>
<gene>
    <name evidence="1" type="primary">URA3_2</name>
    <name evidence="1" type="ORF">LTR37_006059</name>
</gene>